<feature type="transmembrane region" description="Helical" evidence="1">
    <location>
        <begin position="260"/>
        <end position="277"/>
    </location>
</feature>
<dbReference type="PROSITE" id="PS51108">
    <property type="entry name" value="PTS_EIID"/>
    <property type="match status" value="1"/>
</dbReference>
<evidence type="ECO:0000256" key="1">
    <source>
        <dbReference type="SAM" id="Phobius"/>
    </source>
</evidence>
<feature type="transmembrane region" description="Helical" evidence="1">
    <location>
        <begin position="123"/>
        <end position="147"/>
    </location>
</feature>
<keyword evidence="1" id="KW-0472">Membrane</keyword>
<dbReference type="Pfam" id="PF03613">
    <property type="entry name" value="EIID-AGA"/>
    <property type="match status" value="1"/>
</dbReference>
<name>A0A6G8ALE9_9ENTE</name>
<protein>
    <submittedName>
        <fullName evidence="2">PTS mannose/fructose/sorbose transporter family subunit IID</fullName>
    </submittedName>
</protein>
<dbReference type="GO" id="GO:0009401">
    <property type="term" value="P:phosphoenolpyruvate-dependent sugar phosphotransferase system"/>
    <property type="evidence" value="ECO:0007669"/>
    <property type="project" value="InterPro"/>
</dbReference>
<dbReference type="NCBIfam" id="TIGR00828">
    <property type="entry name" value="EIID-AGA"/>
    <property type="match status" value="1"/>
</dbReference>
<feature type="transmembrane region" description="Helical" evidence="1">
    <location>
        <begin position="184"/>
        <end position="201"/>
    </location>
</feature>
<proteinExistence type="predicted"/>
<dbReference type="AlphaFoldDB" id="A0A6G8ALE9"/>
<dbReference type="EMBL" id="CP049886">
    <property type="protein sequence ID" value="QIL45755.1"/>
    <property type="molecule type" value="Genomic_DNA"/>
</dbReference>
<evidence type="ECO:0000313" key="3">
    <source>
        <dbReference type="Proteomes" id="UP000500890"/>
    </source>
</evidence>
<gene>
    <name evidence="2" type="ORF">G7081_00945</name>
</gene>
<evidence type="ECO:0000313" key="2">
    <source>
        <dbReference type="EMBL" id="QIL45755.1"/>
    </source>
</evidence>
<dbReference type="RefSeq" id="WP_166006564.1">
    <property type="nucleotide sequence ID" value="NZ_CP049886.1"/>
</dbReference>
<keyword evidence="3" id="KW-1185">Reference proteome</keyword>
<sequence length="303" mass="33290">MAEKIQLTKKDRLAVAWRSTFLQGSWNYERMQNGGWAFSMIPAIKKLYKNKEDQSAALKRHLEFFNTHPYVASPILGVTLALEEERANGAPVDDVAIQGVKVGMMGPLAGVGDPVFWFTLRPILGALGASLAMTGNIMGPIIFFLAWNIIRMAFMWYTQEFGYKAGSKITDDLSGGLLQDVTKGASILGMFILAALVQRWVSIKFLPVVSEVKVPEGGYIEWDKLPEGSKGVQEAFSQVGSGLSQTPTKITTLQDNLDQLIPGLMPLLLTFFCMWLLKKKVSPIVIILGLFVVGIVGHLVGLL</sequence>
<feature type="transmembrane region" description="Helical" evidence="1">
    <location>
        <begin position="284"/>
        <end position="302"/>
    </location>
</feature>
<keyword evidence="1" id="KW-0812">Transmembrane</keyword>
<dbReference type="Proteomes" id="UP000500890">
    <property type="component" value="Chromosome"/>
</dbReference>
<keyword evidence="1" id="KW-1133">Transmembrane helix</keyword>
<organism evidence="2 3">
    <name type="scientific">Vagococcus coleopterorum</name>
    <dbReference type="NCBI Taxonomy" id="2714946"/>
    <lineage>
        <taxon>Bacteria</taxon>
        <taxon>Bacillati</taxon>
        <taxon>Bacillota</taxon>
        <taxon>Bacilli</taxon>
        <taxon>Lactobacillales</taxon>
        <taxon>Enterococcaceae</taxon>
        <taxon>Vagococcus</taxon>
    </lineage>
</organism>
<dbReference type="PANTHER" id="PTHR32502:SF27">
    <property type="entry name" value="PTS SYSTEM, MANNOSE-SPECIFIC IID COMPONENT"/>
    <property type="match status" value="1"/>
</dbReference>
<dbReference type="GO" id="GO:0005886">
    <property type="term" value="C:plasma membrane"/>
    <property type="evidence" value="ECO:0007669"/>
    <property type="project" value="TreeGrafter"/>
</dbReference>
<dbReference type="InterPro" id="IPR050303">
    <property type="entry name" value="GatZ_KbaZ_carbometab"/>
</dbReference>
<dbReference type="InterPro" id="IPR004704">
    <property type="entry name" value="PTS_IID_man"/>
</dbReference>
<dbReference type="PANTHER" id="PTHR32502">
    <property type="entry name" value="N-ACETYLGALACTOSAMINE PERMEASE II COMPONENT-RELATED"/>
    <property type="match status" value="1"/>
</dbReference>
<dbReference type="KEGG" id="vah:G7081_00945"/>
<accession>A0A6G8ALE9</accession>
<reference evidence="2 3" key="1">
    <citation type="submission" date="2020-03" db="EMBL/GenBank/DDBJ databases">
        <title>Vagococcus sp. nov., isolated from beetles.</title>
        <authorList>
            <person name="Hyun D.-W."/>
            <person name="Bae J.-W."/>
        </authorList>
    </citation>
    <scope>NUCLEOTIDE SEQUENCE [LARGE SCALE GENOMIC DNA]</scope>
    <source>
        <strain evidence="2 3">HDW17A</strain>
    </source>
</reference>